<feature type="compositionally biased region" description="Low complexity" evidence="1">
    <location>
        <begin position="52"/>
        <end position="73"/>
    </location>
</feature>
<organism evidence="3 4">
    <name type="scientific">Pholiota conissans</name>
    <dbReference type="NCBI Taxonomy" id="109636"/>
    <lineage>
        <taxon>Eukaryota</taxon>
        <taxon>Fungi</taxon>
        <taxon>Dikarya</taxon>
        <taxon>Basidiomycota</taxon>
        <taxon>Agaricomycotina</taxon>
        <taxon>Agaricomycetes</taxon>
        <taxon>Agaricomycetidae</taxon>
        <taxon>Agaricales</taxon>
        <taxon>Agaricineae</taxon>
        <taxon>Strophariaceae</taxon>
        <taxon>Pholiota</taxon>
    </lineage>
</organism>
<feature type="chain" id="PRO_5040440040" evidence="2">
    <location>
        <begin position="26"/>
        <end position="158"/>
    </location>
</feature>
<evidence type="ECO:0000313" key="3">
    <source>
        <dbReference type="EMBL" id="KAF9480910.1"/>
    </source>
</evidence>
<accession>A0A9P6D293</accession>
<keyword evidence="2" id="KW-0732">Signal</keyword>
<feature type="signal peptide" evidence="2">
    <location>
        <begin position="1"/>
        <end position="25"/>
    </location>
</feature>
<name>A0A9P6D293_9AGAR</name>
<evidence type="ECO:0000256" key="1">
    <source>
        <dbReference type="SAM" id="MobiDB-lite"/>
    </source>
</evidence>
<evidence type="ECO:0000313" key="4">
    <source>
        <dbReference type="Proteomes" id="UP000807469"/>
    </source>
</evidence>
<comment type="caution">
    <text evidence="3">The sequence shown here is derived from an EMBL/GenBank/DDBJ whole genome shotgun (WGS) entry which is preliminary data.</text>
</comment>
<protein>
    <submittedName>
        <fullName evidence="3">Uncharacterized protein</fullName>
    </submittedName>
</protein>
<dbReference type="EMBL" id="MU155187">
    <property type="protein sequence ID" value="KAF9480910.1"/>
    <property type="molecule type" value="Genomic_DNA"/>
</dbReference>
<gene>
    <name evidence="3" type="ORF">BDN70DRAFT_931390</name>
</gene>
<dbReference type="AlphaFoldDB" id="A0A9P6D293"/>
<dbReference type="Proteomes" id="UP000807469">
    <property type="component" value="Unassembled WGS sequence"/>
</dbReference>
<sequence>MFTSTPAKLIAFFFVLLLNLAPAFALPAQGAAPNAKALAVPTTPTASPLDFASLADSTSTSSSKEPSSDLLNSVSGGGSPFAFLGELGLGGSHGSGGGLSELGLLKRFFVPRANKERWEKMALSDAVLDRAAGEPLIKRAERFQLRMKRAAEVAATTA</sequence>
<evidence type="ECO:0000256" key="2">
    <source>
        <dbReference type="SAM" id="SignalP"/>
    </source>
</evidence>
<keyword evidence="4" id="KW-1185">Reference proteome</keyword>
<feature type="region of interest" description="Disordered" evidence="1">
    <location>
        <begin position="51"/>
        <end position="73"/>
    </location>
</feature>
<reference evidence="3" key="1">
    <citation type="submission" date="2020-11" db="EMBL/GenBank/DDBJ databases">
        <authorList>
            <consortium name="DOE Joint Genome Institute"/>
            <person name="Ahrendt S."/>
            <person name="Riley R."/>
            <person name="Andreopoulos W."/>
            <person name="Labutti K."/>
            <person name="Pangilinan J."/>
            <person name="Ruiz-Duenas F.J."/>
            <person name="Barrasa J.M."/>
            <person name="Sanchez-Garcia M."/>
            <person name="Camarero S."/>
            <person name="Miyauchi S."/>
            <person name="Serrano A."/>
            <person name="Linde D."/>
            <person name="Babiker R."/>
            <person name="Drula E."/>
            <person name="Ayuso-Fernandez I."/>
            <person name="Pacheco R."/>
            <person name="Padilla G."/>
            <person name="Ferreira P."/>
            <person name="Barriuso J."/>
            <person name="Kellner H."/>
            <person name="Castanera R."/>
            <person name="Alfaro M."/>
            <person name="Ramirez L."/>
            <person name="Pisabarro A.G."/>
            <person name="Kuo A."/>
            <person name="Tritt A."/>
            <person name="Lipzen A."/>
            <person name="He G."/>
            <person name="Yan M."/>
            <person name="Ng V."/>
            <person name="Cullen D."/>
            <person name="Martin F."/>
            <person name="Rosso M.-N."/>
            <person name="Henrissat B."/>
            <person name="Hibbett D."/>
            <person name="Martinez A.T."/>
            <person name="Grigoriev I.V."/>
        </authorList>
    </citation>
    <scope>NUCLEOTIDE SEQUENCE</scope>
    <source>
        <strain evidence="3">CIRM-BRFM 674</strain>
    </source>
</reference>
<proteinExistence type="predicted"/>